<dbReference type="Gene3D" id="1.10.443.10">
    <property type="entry name" value="Intergrase catalytic core"/>
    <property type="match status" value="1"/>
</dbReference>
<evidence type="ECO:0000259" key="4">
    <source>
        <dbReference type="PROSITE" id="PS51898"/>
    </source>
</evidence>
<dbReference type="PROSITE" id="PS51898">
    <property type="entry name" value="TYR_RECOMBINASE"/>
    <property type="match status" value="1"/>
</dbReference>
<accession>A0A3A8QFB4</accession>
<dbReference type="InterPro" id="IPR002104">
    <property type="entry name" value="Integrase_catalytic"/>
</dbReference>
<dbReference type="PANTHER" id="PTHR30349:SF41">
    <property type="entry name" value="INTEGRASE_RECOMBINASE PROTEIN MJ0367-RELATED"/>
    <property type="match status" value="1"/>
</dbReference>
<evidence type="ECO:0000256" key="1">
    <source>
        <dbReference type="ARBA" id="ARBA00008857"/>
    </source>
</evidence>
<dbReference type="AlphaFoldDB" id="A0A3A8QFB4"/>
<dbReference type="InterPro" id="IPR011010">
    <property type="entry name" value="DNA_brk_join_enz"/>
</dbReference>
<organism evidence="5 6">
    <name type="scientific">Corallococcus llansteffanensis</name>
    <dbReference type="NCBI Taxonomy" id="2316731"/>
    <lineage>
        <taxon>Bacteria</taxon>
        <taxon>Pseudomonadati</taxon>
        <taxon>Myxococcota</taxon>
        <taxon>Myxococcia</taxon>
        <taxon>Myxococcales</taxon>
        <taxon>Cystobacterineae</taxon>
        <taxon>Myxococcaceae</taxon>
        <taxon>Corallococcus</taxon>
    </lineage>
</organism>
<sequence>MPKWSGKWIGGRTYTATDGSTRWIIRKTVAGVAYNVTLDVRSEVEALAELAAFRRNPAAYRTASQERQDEAQQAQEDAAQAVFLDEDRARRFLQHLKASGRSDEYLKSTRSYLASWATALADKDLRAVTGPALKKILATWDTGKKWRIIVFKSFTSFLQDAGELDPMVNPGRFLKVPPARRNHELKGYSIEHVQKLYAALGSQAIRDVLCLQAKTGMHGTEVDRLARGDGKIAVLKDQGEIAATVTFKHKTGKRFTVSLDAQGLAAAQRLQTRGSAPDRQTIREAVERVCTRTGLEFIHFGAIRHSFATWLVERGSIYNPQGGGLSLEAVAQALNHSSTRTTALHYVSATVPPMYVIPIRLVHSEDPVLLRTTQIQAGQPN</sequence>
<evidence type="ECO:0000313" key="5">
    <source>
        <dbReference type="EMBL" id="RKH67389.1"/>
    </source>
</evidence>
<dbReference type="GO" id="GO:0006310">
    <property type="term" value="P:DNA recombination"/>
    <property type="evidence" value="ECO:0007669"/>
    <property type="project" value="UniProtKB-KW"/>
</dbReference>
<dbReference type="InterPro" id="IPR013762">
    <property type="entry name" value="Integrase-like_cat_sf"/>
</dbReference>
<evidence type="ECO:0000256" key="3">
    <source>
        <dbReference type="ARBA" id="ARBA00023172"/>
    </source>
</evidence>
<reference evidence="6" key="1">
    <citation type="submission" date="2018-09" db="EMBL/GenBank/DDBJ databases">
        <authorList>
            <person name="Livingstone P.G."/>
            <person name="Whitworth D.E."/>
        </authorList>
    </citation>
    <scope>NUCLEOTIDE SEQUENCE [LARGE SCALE GENOMIC DNA]</scope>
    <source>
        <strain evidence="6">CA051B</strain>
    </source>
</reference>
<evidence type="ECO:0000256" key="2">
    <source>
        <dbReference type="ARBA" id="ARBA00023125"/>
    </source>
</evidence>
<dbReference type="PANTHER" id="PTHR30349">
    <property type="entry name" value="PHAGE INTEGRASE-RELATED"/>
    <property type="match status" value="1"/>
</dbReference>
<protein>
    <recommendedName>
        <fullName evidence="4">Tyr recombinase domain-containing protein</fullName>
    </recommendedName>
</protein>
<dbReference type="SUPFAM" id="SSF56349">
    <property type="entry name" value="DNA breaking-rejoining enzymes"/>
    <property type="match status" value="1"/>
</dbReference>
<keyword evidence="6" id="KW-1185">Reference proteome</keyword>
<dbReference type="RefSeq" id="WP_120641926.1">
    <property type="nucleotide sequence ID" value="NZ_RAWB01000017.1"/>
</dbReference>
<dbReference type="InterPro" id="IPR050090">
    <property type="entry name" value="Tyrosine_recombinase_XerCD"/>
</dbReference>
<dbReference type="Pfam" id="PF00589">
    <property type="entry name" value="Phage_integrase"/>
    <property type="match status" value="1"/>
</dbReference>
<evidence type="ECO:0000313" key="6">
    <source>
        <dbReference type="Proteomes" id="UP000272888"/>
    </source>
</evidence>
<keyword evidence="3" id="KW-0233">DNA recombination</keyword>
<comment type="caution">
    <text evidence="5">The sequence shown here is derived from an EMBL/GenBank/DDBJ whole genome shotgun (WGS) entry which is preliminary data.</text>
</comment>
<name>A0A3A8QFB4_9BACT</name>
<dbReference type="GO" id="GO:0003677">
    <property type="term" value="F:DNA binding"/>
    <property type="evidence" value="ECO:0007669"/>
    <property type="project" value="UniProtKB-KW"/>
</dbReference>
<gene>
    <name evidence="5" type="ORF">D7V93_03120</name>
</gene>
<proteinExistence type="inferred from homology"/>
<keyword evidence="2" id="KW-0238">DNA-binding</keyword>
<dbReference type="Proteomes" id="UP000272888">
    <property type="component" value="Unassembled WGS sequence"/>
</dbReference>
<dbReference type="EMBL" id="RAWB01000017">
    <property type="protein sequence ID" value="RKH67389.1"/>
    <property type="molecule type" value="Genomic_DNA"/>
</dbReference>
<dbReference type="GO" id="GO:0015074">
    <property type="term" value="P:DNA integration"/>
    <property type="evidence" value="ECO:0007669"/>
    <property type="project" value="InterPro"/>
</dbReference>
<feature type="domain" description="Tyr recombinase" evidence="4">
    <location>
        <begin position="183"/>
        <end position="366"/>
    </location>
</feature>
<comment type="similarity">
    <text evidence="1">Belongs to the 'phage' integrase family.</text>
</comment>